<evidence type="ECO:0000256" key="2">
    <source>
        <dbReference type="SAM" id="SignalP"/>
    </source>
</evidence>
<dbReference type="Proteomes" id="UP000694844">
    <property type="component" value="Chromosome 7"/>
</dbReference>
<organism evidence="3 4">
    <name type="scientific">Crassostrea virginica</name>
    <name type="common">Eastern oyster</name>
    <dbReference type="NCBI Taxonomy" id="6565"/>
    <lineage>
        <taxon>Eukaryota</taxon>
        <taxon>Metazoa</taxon>
        <taxon>Spiralia</taxon>
        <taxon>Lophotrochozoa</taxon>
        <taxon>Mollusca</taxon>
        <taxon>Bivalvia</taxon>
        <taxon>Autobranchia</taxon>
        <taxon>Pteriomorphia</taxon>
        <taxon>Ostreida</taxon>
        <taxon>Ostreoidea</taxon>
        <taxon>Ostreidae</taxon>
        <taxon>Crassostrea</taxon>
    </lineage>
</organism>
<keyword evidence="1" id="KW-1133">Transmembrane helix</keyword>
<dbReference type="RefSeq" id="XP_022295516.1">
    <property type="nucleotide sequence ID" value="XM_022439808.1"/>
</dbReference>
<evidence type="ECO:0000313" key="4">
    <source>
        <dbReference type="RefSeq" id="XP_022295516.1"/>
    </source>
</evidence>
<feature type="chain" id="PRO_5034173812" evidence="2">
    <location>
        <begin position="25"/>
        <end position="184"/>
    </location>
</feature>
<dbReference type="AlphaFoldDB" id="A0A8B8AWM7"/>
<gene>
    <name evidence="4" type="primary">LOC111105486</name>
</gene>
<sequence length="184" mass="20424">MCFKNSLWTLILFLVDVRLSISLCQGIYRFKPCCTGERWDSDKKECVPCPSDHYGKNCTFTCNVPYDGYRCVMGSCTCNKLACNVEISSPECFSSPESESLSKFSTSNTEVETTVRATEKSTSINSLSSGEQHYLDPTNNSLGLSRVILVGLGACGVLLCCFVVMEYIIFTQKKRNAKTNQGIH</sequence>
<dbReference type="OrthoDB" id="6211089at2759"/>
<proteinExistence type="predicted"/>
<keyword evidence="2" id="KW-0732">Signal</keyword>
<feature type="transmembrane region" description="Helical" evidence="1">
    <location>
        <begin position="147"/>
        <end position="170"/>
    </location>
</feature>
<reference evidence="4" key="1">
    <citation type="submission" date="2025-08" db="UniProtKB">
        <authorList>
            <consortium name="RefSeq"/>
        </authorList>
    </citation>
    <scope>IDENTIFICATION</scope>
    <source>
        <tissue evidence="4">Whole sample</tissue>
    </source>
</reference>
<accession>A0A8B8AWM7</accession>
<dbReference type="GeneID" id="111105486"/>
<keyword evidence="1" id="KW-0472">Membrane</keyword>
<evidence type="ECO:0000256" key="1">
    <source>
        <dbReference type="SAM" id="Phobius"/>
    </source>
</evidence>
<keyword evidence="1" id="KW-0812">Transmembrane</keyword>
<protein>
    <submittedName>
        <fullName evidence="4">Uncharacterized protein LOC111105486</fullName>
    </submittedName>
</protein>
<keyword evidence="3" id="KW-1185">Reference proteome</keyword>
<dbReference type="KEGG" id="cvn:111105486"/>
<feature type="signal peptide" evidence="2">
    <location>
        <begin position="1"/>
        <end position="24"/>
    </location>
</feature>
<name>A0A8B8AWM7_CRAVI</name>
<evidence type="ECO:0000313" key="3">
    <source>
        <dbReference type="Proteomes" id="UP000694844"/>
    </source>
</evidence>